<proteinExistence type="predicted"/>
<dbReference type="Proteomes" id="UP000297053">
    <property type="component" value="Chromosome"/>
</dbReference>
<dbReference type="GeneID" id="42178823"/>
<keyword evidence="1" id="KW-0145">Chemotaxis</keyword>
<protein>
    <submittedName>
        <fullName evidence="4">Chemotaxis protein CheC</fullName>
    </submittedName>
</protein>
<dbReference type="RefSeq" id="WP_015761896.1">
    <property type="nucleotide sequence ID" value="NZ_CP039375.1"/>
</dbReference>
<accession>A0A4D6KAQ0</accession>
<dbReference type="OMA" id="YIDGWAN"/>
<sequence length="211" mass="22762">MSLQVDVRKLDLFNKMAKEGSDTVADHLSQLTGVDASVRTSQINFLDIGDVKTHLGNDERIGIYVELTEAPGGYVLFVLDPDHGKRLAGQMMGGIQGADEGFSEMEESALQEIGNIMTSGFIDGWANVLDATIDMTTPSLLVDDTATIIDSMGGWPDSDLVFVVDSHIVAEGADIDMTVYTFPQLEDLVAMIQDIDLDTDVAEDTTASDLL</sequence>
<dbReference type="EMBL" id="CP039375">
    <property type="protein sequence ID" value="QCD65538.1"/>
    <property type="molecule type" value="Genomic_DNA"/>
</dbReference>
<dbReference type="CDD" id="cd17911">
    <property type="entry name" value="CheC_ClassIII"/>
    <property type="match status" value="1"/>
</dbReference>
<dbReference type="GO" id="GO:0016787">
    <property type="term" value="F:hydrolase activity"/>
    <property type="evidence" value="ECO:0007669"/>
    <property type="project" value="UniProtKB-KW"/>
</dbReference>
<dbReference type="Gene3D" id="3.40.1550.10">
    <property type="entry name" value="CheC-like"/>
    <property type="match status" value="1"/>
</dbReference>
<dbReference type="InterPro" id="IPR007597">
    <property type="entry name" value="CheC"/>
</dbReference>
<dbReference type="GO" id="GO:0006935">
    <property type="term" value="P:chemotaxis"/>
    <property type="evidence" value="ECO:0007669"/>
    <property type="project" value="UniProtKB-KW"/>
</dbReference>
<gene>
    <name evidence="4" type="ORF">E5139_07765</name>
</gene>
<reference evidence="4 5" key="1">
    <citation type="submission" date="2019-04" db="EMBL/GenBank/DDBJ databases">
        <title>Complete genome sequence of Arthrobacter sp. ZXY-2 associated with effective atrazine degradation and salt adaptation.</title>
        <authorList>
            <person name="Zhao X."/>
        </authorList>
    </citation>
    <scope>NUCLEOTIDE SEQUENCE [LARGE SCALE GENOMIC DNA]</scope>
    <source>
        <strain evidence="5">ZP60</strain>
    </source>
</reference>
<name>A0A4D6KAQ0_9EURY</name>
<dbReference type="AlphaFoldDB" id="A0A4D6KAQ0"/>
<dbReference type="SUPFAM" id="SSF103039">
    <property type="entry name" value="CheC-like"/>
    <property type="match status" value="1"/>
</dbReference>
<dbReference type="InterPro" id="IPR028976">
    <property type="entry name" value="CheC-like_sf"/>
</dbReference>
<dbReference type="PANTHER" id="PTHR43693:SF1">
    <property type="entry name" value="PROTEIN PHOSPHATASE CHEZ"/>
    <property type="match status" value="1"/>
</dbReference>
<organism evidence="4 5">
    <name type="scientific">Halomicrobium mukohataei</name>
    <dbReference type="NCBI Taxonomy" id="57705"/>
    <lineage>
        <taxon>Archaea</taxon>
        <taxon>Methanobacteriati</taxon>
        <taxon>Methanobacteriota</taxon>
        <taxon>Stenosarchaea group</taxon>
        <taxon>Halobacteria</taxon>
        <taxon>Halobacteriales</taxon>
        <taxon>Haloarculaceae</taxon>
        <taxon>Halomicrobium</taxon>
    </lineage>
</organism>
<evidence type="ECO:0000313" key="4">
    <source>
        <dbReference type="EMBL" id="QCD65538.1"/>
    </source>
</evidence>
<evidence type="ECO:0000313" key="5">
    <source>
        <dbReference type="Proteomes" id="UP000297053"/>
    </source>
</evidence>
<dbReference type="InterPro" id="IPR050992">
    <property type="entry name" value="CheZ_family_phosphatases"/>
</dbReference>
<keyword evidence="2" id="KW-0378">Hydrolase</keyword>
<dbReference type="KEGG" id="halz:E5139_07765"/>
<evidence type="ECO:0000259" key="3">
    <source>
        <dbReference type="Pfam" id="PF04509"/>
    </source>
</evidence>
<feature type="domain" description="CheC-like protein" evidence="3">
    <location>
        <begin position="105"/>
        <end position="141"/>
    </location>
</feature>
<evidence type="ECO:0000256" key="2">
    <source>
        <dbReference type="ARBA" id="ARBA00022801"/>
    </source>
</evidence>
<dbReference type="PANTHER" id="PTHR43693">
    <property type="entry name" value="PROTEIN PHOSPHATASE CHEZ"/>
    <property type="match status" value="1"/>
</dbReference>
<evidence type="ECO:0000256" key="1">
    <source>
        <dbReference type="ARBA" id="ARBA00022500"/>
    </source>
</evidence>
<reference evidence="4 5" key="2">
    <citation type="submission" date="2019-04" db="EMBL/GenBank/DDBJ databases">
        <authorList>
            <person name="Yang S."/>
            <person name="Wei W."/>
        </authorList>
    </citation>
    <scope>NUCLEOTIDE SEQUENCE [LARGE SCALE GENOMIC DNA]</scope>
    <source>
        <strain evidence="5">ZP60</strain>
    </source>
</reference>
<dbReference type="Pfam" id="PF04509">
    <property type="entry name" value="CheC"/>
    <property type="match status" value="1"/>
</dbReference>